<comment type="caution">
    <text evidence="1">The sequence shown here is derived from an EMBL/GenBank/DDBJ whole genome shotgun (WGS) entry which is preliminary data.</text>
</comment>
<organism evidence="1 2">
    <name type="scientific">Phenylobacterium haematophilum</name>
    <dbReference type="NCBI Taxonomy" id="98513"/>
    <lineage>
        <taxon>Bacteria</taxon>
        <taxon>Pseudomonadati</taxon>
        <taxon>Pseudomonadota</taxon>
        <taxon>Alphaproteobacteria</taxon>
        <taxon>Caulobacterales</taxon>
        <taxon>Caulobacteraceae</taxon>
        <taxon>Phenylobacterium</taxon>
    </lineage>
</organism>
<sequence length="350" mass="37567">MDSALAPSLRLQAQACLALGSPFNAQLLELAADDLDAGGPTAGLLAPWAGQDLRALMAAAVPLRLLGALHDLVLSADAPALADAYPQPGKAFAAGSAWREARRAMTDHAEGLAAFMDHEPQTNEVRRSAALLGGFLTIAKETGLPLRCFEIAASAGLNLSWDRYRYDLSGAAWGPESLVLLPSDWSGALPPLDADVRVVHRQACDRRPVDLKDPVQRRRLQAYVWPDQFDRLERIRAAIEVALASGVDVEPADAVDWTARSAAATAGAATVIYHSVFWQYMPAESQAALRQAIENIGASATHDAPLAWLRMEPPPENMAIMEVRLTMWPGGQERVLAVVHAHGASARWTG</sequence>
<dbReference type="AlphaFoldDB" id="A0A840A1J0"/>
<dbReference type="RefSeq" id="WP_183772074.1">
    <property type="nucleotide sequence ID" value="NZ_JACIDK010000002.1"/>
</dbReference>
<evidence type="ECO:0000313" key="2">
    <source>
        <dbReference type="Proteomes" id="UP000530564"/>
    </source>
</evidence>
<proteinExistence type="predicted"/>
<reference evidence="1 2" key="1">
    <citation type="submission" date="2020-08" db="EMBL/GenBank/DDBJ databases">
        <title>Genomic Encyclopedia of Type Strains, Phase IV (KMG-IV): sequencing the most valuable type-strain genomes for metagenomic binning, comparative biology and taxonomic classification.</title>
        <authorList>
            <person name="Goeker M."/>
        </authorList>
    </citation>
    <scope>NUCLEOTIDE SEQUENCE [LARGE SCALE GENOMIC DNA]</scope>
    <source>
        <strain evidence="1 2">DSM 21793</strain>
    </source>
</reference>
<dbReference type="EMBL" id="JACIDK010000002">
    <property type="protein sequence ID" value="MBB3891320.1"/>
    <property type="molecule type" value="Genomic_DNA"/>
</dbReference>
<dbReference type="PIRSF" id="PIRSF012608">
    <property type="entry name" value="UCP012608"/>
    <property type="match status" value="1"/>
</dbReference>
<gene>
    <name evidence="1" type="ORF">GGQ61_002037</name>
</gene>
<evidence type="ECO:0008006" key="3">
    <source>
        <dbReference type="Google" id="ProtNLM"/>
    </source>
</evidence>
<evidence type="ECO:0000313" key="1">
    <source>
        <dbReference type="EMBL" id="MBB3891320.1"/>
    </source>
</evidence>
<dbReference type="InterPro" id="IPR011200">
    <property type="entry name" value="UCP012608"/>
</dbReference>
<name>A0A840A1J0_9CAUL</name>
<protein>
    <recommendedName>
        <fullName evidence="3">DUF2332 domain-containing protein</fullName>
    </recommendedName>
</protein>
<dbReference type="Pfam" id="PF10094">
    <property type="entry name" value="DUF2332"/>
    <property type="match status" value="1"/>
</dbReference>
<dbReference type="Proteomes" id="UP000530564">
    <property type="component" value="Unassembled WGS sequence"/>
</dbReference>
<keyword evidence="2" id="KW-1185">Reference proteome</keyword>
<accession>A0A840A1J0</accession>